<sequence length="176" mass="18899">MSGHRGFTEFVAARGTNLLRIAHLTCGSRQEAEDVLQSALEKAYRRSDDGPVRPVMRLWVERPGLGYVRGAALHSARWLDDFLRGWKRRTSPVAGPNITGIRTTGADGRIGAFRVASYTAVHVTVSPELAGELDRITAASAFPPPDPGSGPAGRTACDRPDPRPHSLMTSTPGISS</sequence>
<feature type="compositionally biased region" description="Polar residues" evidence="1">
    <location>
        <begin position="167"/>
        <end position="176"/>
    </location>
</feature>
<protein>
    <submittedName>
        <fullName evidence="2">ECF subfamily RNA polymerase sigma-24 subunit</fullName>
    </submittedName>
</protein>
<evidence type="ECO:0000313" key="3">
    <source>
        <dbReference type="Proteomes" id="UP000077701"/>
    </source>
</evidence>
<dbReference type="GO" id="GO:0003700">
    <property type="term" value="F:DNA-binding transcription factor activity"/>
    <property type="evidence" value="ECO:0007669"/>
    <property type="project" value="InterPro"/>
</dbReference>
<comment type="caution">
    <text evidence="2">The sequence shown here is derived from an EMBL/GenBank/DDBJ whole genome shotgun (WGS) entry which is preliminary data.</text>
</comment>
<dbReference type="Proteomes" id="UP000077701">
    <property type="component" value="Unassembled WGS sequence"/>
</dbReference>
<accession>A0A171C8J7</accession>
<dbReference type="OrthoDB" id="2046835at2"/>
<dbReference type="EMBL" id="BDCX01000004">
    <property type="protein sequence ID" value="GAT66284.1"/>
    <property type="molecule type" value="Genomic_DNA"/>
</dbReference>
<evidence type="ECO:0000256" key="1">
    <source>
        <dbReference type="SAM" id="MobiDB-lite"/>
    </source>
</evidence>
<organism evidence="2 3">
    <name type="scientific">Planomonospora sphaerica</name>
    <dbReference type="NCBI Taxonomy" id="161355"/>
    <lineage>
        <taxon>Bacteria</taxon>
        <taxon>Bacillati</taxon>
        <taxon>Actinomycetota</taxon>
        <taxon>Actinomycetes</taxon>
        <taxon>Streptosporangiales</taxon>
        <taxon>Streptosporangiaceae</taxon>
        <taxon>Planomonospora</taxon>
    </lineage>
</organism>
<reference evidence="3" key="2">
    <citation type="submission" date="2016-04" db="EMBL/GenBank/DDBJ databases">
        <title>Planomonospora sphaerica JCM9374 whole genome shotgun sequence.</title>
        <authorList>
            <person name="Suzuki T."/>
            <person name="Dohra H."/>
            <person name="Kodani S."/>
        </authorList>
    </citation>
    <scope>NUCLEOTIDE SEQUENCE [LARGE SCALE GENOMIC DNA]</scope>
    <source>
        <strain evidence="3">JCM 9374</strain>
    </source>
</reference>
<dbReference type="InterPro" id="IPR013325">
    <property type="entry name" value="RNA_pol_sigma_r2"/>
</dbReference>
<evidence type="ECO:0000313" key="2">
    <source>
        <dbReference type="EMBL" id="GAT66284.1"/>
    </source>
</evidence>
<gene>
    <name evidence="2" type="ORF">PS9374_01932</name>
</gene>
<dbReference type="GO" id="GO:0006352">
    <property type="term" value="P:DNA-templated transcription initiation"/>
    <property type="evidence" value="ECO:0007669"/>
    <property type="project" value="InterPro"/>
</dbReference>
<dbReference type="SUPFAM" id="SSF88946">
    <property type="entry name" value="Sigma2 domain of RNA polymerase sigma factors"/>
    <property type="match status" value="1"/>
</dbReference>
<dbReference type="STRING" id="161355.PS9374_01932"/>
<dbReference type="AlphaFoldDB" id="A0A171C8J7"/>
<reference evidence="2 3" key="1">
    <citation type="journal article" date="2016" name="Genome Announc.">
        <title>Draft Genome Sequence of Planomonospora sphaerica JCM9374, a Rare Actinomycete.</title>
        <authorList>
            <person name="Dohra H."/>
            <person name="Suzuki T."/>
            <person name="Inoue Y."/>
            <person name="Kodani S."/>
        </authorList>
    </citation>
    <scope>NUCLEOTIDE SEQUENCE [LARGE SCALE GENOMIC DNA]</scope>
    <source>
        <strain evidence="2 3">JCM 9374</strain>
    </source>
</reference>
<feature type="region of interest" description="Disordered" evidence="1">
    <location>
        <begin position="139"/>
        <end position="176"/>
    </location>
</feature>
<name>A0A171C8J7_9ACTN</name>
<dbReference type="RefSeq" id="WP_068896439.1">
    <property type="nucleotide sequence ID" value="NZ_BDCX01000004.1"/>
</dbReference>
<proteinExistence type="predicted"/>
<keyword evidence="3" id="KW-1185">Reference proteome</keyword>